<feature type="domain" description="VWFA" evidence="2">
    <location>
        <begin position="28"/>
        <end position="217"/>
    </location>
</feature>
<protein>
    <recommendedName>
        <fullName evidence="2">VWFA domain-containing protein</fullName>
    </recommendedName>
</protein>
<feature type="region of interest" description="Disordered" evidence="1">
    <location>
        <begin position="217"/>
        <end position="242"/>
    </location>
</feature>
<name>A0AB39ND64_9ACTN</name>
<proteinExistence type="predicted"/>
<dbReference type="InterPro" id="IPR036465">
    <property type="entry name" value="vWFA_dom_sf"/>
</dbReference>
<accession>A0AB39ND64</accession>
<sequence>MITALITVTVLLLGAAAFYVYRSVPDHRTAFLVDASVPVPAAATRRGADFAAVARAVGSAAQNAGEDDALSLRRFGGDCGKPENTSQVVASGTSQGRKIADSVRGVTPGGQATLGSGIAAAIDDFDGLHPFRGEKSNRIIVVTSSGRDACTSDQRALLKDAHDKAKAAGLELEFRFVGYKVPAGERADLGRLATAVNAPAPRFADTADTLTPELQKLMPPKEHEARNVTVPSSPGAPETSARPEHPFVVGLFTGWAVNVTGTPVRCAATTNATTDRECRFTMREGERITLQAAVSGPNPNPMGDLAEQNNPYYEPRKTPYWYGCDEGPRSRTCTVTMTKERVETSKRWADSASSPTGMAATRLLACVTTEETSVLTLARTCAALTGSEAPPDPEVTYADGSTG</sequence>
<evidence type="ECO:0000313" key="3">
    <source>
        <dbReference type="EMBL" id="XDQ15695.1"/>
    </source>
</evidence>
<organism evidence="3">
    <name type="scientific">Streptomyces sp. R11</name>
    <dbReference type="NCBI Taxonomy" id="3238625"/>
    <lineage>
        <taxon>Bacteria</taxon>
        <taxon>Bacillati</taxon>
        <taxon>Actinomycetota</taxon>
        <taxon>Actinomycetes</taxon>
        <taxon>Kitasatosporales</taxon>
        <taxon>Streptomycetaceae</taxon>
        <taxon>Streptomyces</taxon>
    </lineage>
</organism>
<reference evidence="3" key="1">
    <citation type="submission" date="2024-07" db="EMBL/GenBank/DDBJ databases">
        <authorList>
            <person name="Yu S.T."/>
        </authorList>
    </citation>
    <scope>NUCLEOTIDE SEQUENCE</scope>
    <source>
        <strain evidence="3">R11</strain>
    </source>
</reference>
<dbReference type="SUPFAM" id="SSF53300">
    <property type="entry name" value="vWA-like"/>
    <property type="match status" value="1"/>
</dbReference>
<dbReference type="InterPro" id="IPR002035">
    <property type="entry name" value="VWF_A"/>
</dbReference>
<dbReference type="PROSITE" id="PS50234">
    <property type="entry name" value="VWFA"/>
    <property type="match status" value="1"/>
</dbReference>
<gene>
    <name evidence="3" type="ORF">AB5J55_41760</name>
</gene>
<dbReference type="RefSeq" id="WP_369275623.1">
    <property type="nucleotide sequence ID" value="NZ_CP163432.1"/>
</dbReference>
<evidence type="ECO:0000259" key="2">
    <source>
        <dbReference type="PROSITE" id="PS50234"/>
    </source>
</evidence>
<dbReference type="Gene3D" id="3.40.50.410">
    <property type="entry name" value="von Willebrand factor, type A domain"/>
    <property type="match status" value="1"/>
</dbReference>
<dbReference type="AlphaFoldDB" id="A0AB39ND64"/>
<evidence type="ECO:0000256" key="1">
    <source>
        <dbReference type="SAM" id="MobiDB-lite"/>
    </source>
</evidence>
<dbReference type="EMBL" id="CP163432">
    <property type="protein sequence ID" value="XDQ15695.1"/>
    <property type="molecule type" value="Genomic_DNA"/>
</dbReference>